<evidence type="ECO:0000256" key="4">
    <source>
        <dbReference type="PROSITE-ProRule" id="PRU00810"/>
    </source>
</evidence>
<feature type="non-terminal residue" evidence="5">
    <location>
        <position position="71"/>
    </location>
</feature>
<evidence type="ECO:0000256" key="2">
    <source>
        <dbReference type="ARBA" id="ARBA00022491"/>
    </source>
</evidence>
<dbReference type="Proteomes" id="UP000664859">
    <property type="component" value="Unassembled WGS sequence"/>
</dbReference>
<dbReference type="EMBL" id="JAFCMP010000019">
    <property type="protein sequence ID" value="KAG5191531.1"/>
    <property type="molecule type" value="Genomic_DNA"/>
</dbReference>
<dbReference type="PROSITE" id="PS51477">
    <property type="entry name" value="PAH"/>
    <property type="match status" value="1"/>
</dbReference>
<accession>A0A836CQ34</accession>
<comment type="caution">
    <text evidence="5">The sequence shown here is derived from an EMBL/GenBank/DDBJ whole genome shotgun (WGS) entry which is preliminary data.</text>
</comment>
<evidence type="ECO:0000256" key="3">
    <source>
        <dbReference type="ARBA" id="ARBA00023242"/>
    </source>
</evidence>
<keyword evidence="2" id="KW-0678">Repressor</keyword>
<gene>
    <name evidence="5" type="ORF">JKP88DRAFT_155267</name>
</gene>
<dbReference type="PANTHER" id="PTHR12346:SF0">
    <property type="entry name" value="SIN3A, ISOFORM G"/>
    <property type="match status" value="1"/>
</dbReference>
<evidence type="ECO:0000256" key="1">
    <source>
        <dbReference type="ARBA" id="ARBA00004123"/>
    </source>
</evidence>
<evidence type="ECO:0000313" key="5">
    <source>
        <dbReference type="EMBL" id="KAG5191531.1"/>
    </source>
</evidence>
<organism evidence="5 6">
    <name type="scientific">Tribonema minus</name>
    <dbReference type="NCBI Taxonomy" id="303371"/>
    <lineage>
        <taxon>Eukaryota</taxon>
        <taxon>Sar</taxon>
        <taxon>Stramenopiles</taxon>
        <taxon>Ochrophyta</taxon>
        <taxon>PX clade</taxon>
        <taxon>Xanthophyceae</taxon>
        <taxon>Tribonematales</taxon>
        <taxon>Tribonemataceae</taxon>
        <taxon>Tribonema</taxon>
    </lineage>
</organism>
<name>A0A836CQ34_9STRA</name>
<dbReference type="InterPro" id="IPR036600">
    <property type="entry name" value="PAH_sf"/>
</dbReference>
<dbReference type="GO" id="GO:0000785">
    <property type="term" value="C:chromatin"/>
    <property type="evidence" value="ECO:0007669"/>
    <property type="project" value="TreeGrafter"/>
</dbReference>
<dbReference type="GO" id="GO:0003714">
    <property type="term" value="F:transcription corepressor activity"/>
    <property type="evidence" value="ECO:0007669"/>
    <property type="project" value="InterPro"/>
</dbReference>
<keyword evidence="6" id="KW-1185">Reference proteome</keyword>
<proteinExistence type="predicted"/>
<dbReference type="SUPFAM" id="SSF47762">
    <property type="entry name" value="PAH2 domain"/>
    <property type="match status" value="1"/>
</dbReference>
<protein>
    <submittedName>
        <fullName evidence="5">Paired amphipathic helix</fullName>
    </submittedName>
</protein>
<dbReference type="AlphaFoldDB" id="A0A836CQ34"/>
<dbReference type="Pfam" id="PF02671">
    <property type="entry name" value="PAH"/>
    <property type="match status" value="1"/>
</dbReference>
<dbReference type="InterPro" id="IPR039774">
    <property type="entry name" value="Sin3-like"/>
</dbReference>
<feature type="non-terminal residue" evidence="5">
    <location>
        <position position="1"/>
    </location>
</feature>
<dbReference type="OrthoDB" id="10265969at2759"/>
<dbReference type="GO" id="GO:0000122">
    <property type="term" value="P:negative regulation of transcription by RNA polymerase II"/>
    <property type="evidence" value="ECO:0007669"/>
    <property type="project" value="TreeGrafter"/>
</dbReference>
<dbReference type="Gene3D" id="1.20.1160.11">
    <property type="entry name" value="Paired amphipathic helix"/>
    <property type="match status" value="1"/>
</dbReference>
<comment type="subcellular location">
    <subcellularLocation>
        <location evidence="1 4">Nucleus</location>
    </subcellularLocation>
</comment>
<dbReference type="FunFam" id="1.20.1160.11:FF:000001">
    <property type="entry name" value="Paired amphipathic helix protein Sin3"/>
    <property type="match status" value="1"/>
</dbReference>
<dbReference type="InterPro" id="IPR003822">
    <property type="entry name" value="PAH"/>
</dbReference>
<dbReference type="PANTHER" id="PTHR12346">
    <property type="entry name" value="SIN3B-RELATED"/>
    <property type="match status" value="1"/>
</dbReference>
<evidence type="ECO:0000313" key="6">
    <source>
        <dbReference type="Proteomes" id="UP000664859"/>
    </source>
</evidence>
<keyword evidence="3 4" id="KW-0539">Nucleus</keyword>
<reference evidence="5" key="1">
    <citation type="submission" date="2021-02" db="EMBL/GenBank/DDBJ databases">
        <title>First Annotated Genome of the Yellow-green Alga Tribonema minus.</title>
        <authorList>
            <person name="Mahan K.M."/>
        </authorList>
    </citation>
    <scope>NUCLEOTIDE SEQUENCE</scope>
    <source>
        <strain evidence="5">UTEX B ZZ1240</strain>
    </source>
</reference>
<sequence length="71" mass="8303">LRELKVEDALLYLDQVKMEFGDKPEIYKEFLDIMKNFKAQAIDMLGVINRASTLFRGYNKLILGFNTFLPD</sequence>
<dbReference type="GO" id="GO:0000118">
    <property type="term" value="C:histone deacetylase complex"/>
    <property type="evidence" value="ECO:0007669"/>
    <property type="project" value="TreeGrafter"/>
</dbReference>